<accession>M2XKY0</accession>
<keyword evidence="2" id="KW-1185">Reference proteome</keyword>
<gene>
    <name evidence="1" type="ORF">Gasu_20250</name>
</gene>
<name>M2XKY0_GALSU</name>
<dbReference type="RefSeq" id="XP_005707312.1">
    <property type="nucleotide sequence ID" value="XM_005707255.1"/>
</dbReference>
<dbReference type="Proteomes" id="UP000030680">
    <property type="component" value="Unassembled WGS sequence"/>
</dbReference>
<proteinExistence type="predicted"/>
<evidence type="ECO:0000313" key="1">
    <source>
        <dbReference type="EMBL" id="EME30792.1"/>
    </source>
</evidence>
<dbReference type="AlphaFoldDB" id="M2XKY0"/>
<organism evidence="1 2">
    <name type="scientific">Galdieria sulphuraria</name>
    <name type="common">Red alga</name>
    <dbReference type="NCBI Taxonomy" id="130081"/>
    <lineage>
        <taxon>Eukaryota</taxon>
        <taxon>Rhodophyta</taxon>
        <taxon>Bangiophyceae</taxon>
        <taxon>Galdieriales</taxon>
        <taxon>Galdieriaceae</taxon>
        <taxon>Galdieria</taxon>
    </lineage>
</organism>
<dbReference type="KEGG" id="gsl:Gasu_20250"/>
<evidence type="ECO:0000313" key="2">
    <source>
        <dbReference type="Proteomes" id="UP000030680"/>
    </source>
</evidence>
<dbReference type="Gramene" id="EME30792">
    <property type="protein sequence ID" value="EME30792"/>
    <property type="gene ID" value="Gasu_20250"/>
</dbReference>
<sequence>MDNSKGTLISSSTKKAKLLKALQIQGKICLAPLVSYFFPTLSNISSLNNRGFFLDICNKNQRQLKVLYKQTVYNFKKRSFPLGTSQT</sequence>
<protein>
    <submittedName>
        <fullName evidence="1">Uncharacterized protein</fullName>
    </submittedName>
</protein>
<reference evidence="2" key="1">
    <citation type="journal article" date="2013" name="Science">
        <title>Gene transfer from bacteria and archaea facilitated evolution of an extremophilic eukaryote.</title>
        <authorList>
            <person name="Schonknecht G."/>
            <person name="Chen W.H."/>
            <person name="Ternes C.M."/>
            <person name="Barbier G.G."/>
            <person name="Shrestha R.P."/>
            <person name="Stanke M."/>
            <person name="Brautigam A."/>
            <person name="Baker B.J."/>
            <person name="Banfield J.F."/>
            <person name="Garavito R.M."/>
            <person name="Carr K."/>
            <person name="Wilkerson C."/>
            <person name="Rensing S.A."/>
            <person name="Gagneul D."/>
            <person name="Dickenson N.E."/>
            <person name="Oesterhelt C."/>
            <person name="Lercher M.J."/>
            <person name="Weber A.P."/>
        </authorList>
    </citation>
    <scope>NUCLEOTIDE SEQUENCE [LARGE SCALE GENOMIC DNA]</scope>
    <source>
        <strain evidence="2">074W</strain>
    </source>
</reference>
<dbReference type="EMBL" id="KB454497">
    <property type="protein sequence ID" value="EME30792.1"/>
    <property type="molecule type" value="Genomic_DNA"/>
</dbReference>
<dbReference type="GeneID" id="17089493"/>